<dbReference type="Proteomes" id="UP000324222">
    <property type="component" value="Unassembled WGS sequence"/>
</dbReference>
<dbReference type="EMBL" id="VSRR010003784">
    <property type="protein sequence ID" value="MPC37442.1"/>
    <property type="molecule type" value="Genomic_DNA"/>
</dbReference>
<evidence type="ECO:0000313" key="2">
    <source>
        <dbReference type="Proteomes" id="UP000324222"/>
    </source>
</evidence>
<name>A0A5B7ET50_PORTR</name>
<gene>
    <name evidence="1" type="ORF">E2C01_030921</name>
</gene>
<accession>A0A5B7ET50</accession>
<dbReference type="AlphaFoldDB" id="A0A5B7ET50"/>
<evidence type="ECO:0000313" key="1">
    <source>
        <dbReference type="EMBL" id="MPC37442.1"/>
    </source>
</evidence>
<comment type="caution">
    <text evidence="1">The sequence shown here is derived from an EMBL/GenBank/DDBJ whole genome shotgun (WGS) entry which is preliminary data.</text>
</comment>
<sequence length="75" mass="8258">MSQSGAKDIISSVVSYPLPPTYLPPYLLPFPPWGKEGMCGQVYKHWISGSVSLLPNLNTFAQVCQDLSRLNVCSE</sequence>
<protein>
    <submittedName>
        <fullName evidence="1">Uncharacterized protein</fullName>
    </submittedName>
</protein>
<proteinExistence type="predicted"/>
<reference evidence="1 2" key="1">
    <citation type="submission" date="2019-05" db="EMBL/GenBank/DDBJ databases">
        <title>Another draft genome of Portunus trituberculatus and its Hox gene families provides insights of decapod evolution.</title>
        <authorList>
            <person name="Jeong J.-H."/>
            <person name="Song I."/>
            <person name="Kim S."/>
            <person name="Choi T."/>
            <person name="Kim D."/>
            <person name="Ryu S."/>
            <person name="Kim W."/>
        </authorList>
    </citation>
    <scope>NUCLEOTIDE SEQUENCE [LARGE SCALE GENOMIC DNA]</scope>
    <source>
        <tissue evidence="1">Muscle</tissue>
    </source>
</reference>
<keyword evidence="2" id="KW-1185">Reference proteome</keyword>
<organism evidence="1 2">
    <name type="scientific">Portunus trituberculatus</name>
    <name type="common">Swimming crab</name>
    <name type="synonym">Neptunus trituberculatus</name>
    <dbReference type="NCBI Taxonomy" id="210409"/>
    <lineage>
        <taxon>Eukaryota</taxon>
        <taxon>Metazoa</taxon>
        <taxon>Ecdysozoa</taxon>
        <taxon>Arthropoda</taxon>
        <taxon>Crustacea</taxon>
        <taxon>Multicrustacea</taxon>
        <taxon>Malacostraca</taxon>
        <taxon>Eumalacostraca</taxon>
        <taxon>Eucarida</taxon>
        <taxon>Decapoda</taxon>
        <taxon>Pleocyemata</taxon>
        <taxon>Brachyura</taxon>
        <taxon>Eubrachyura</taxon>
        <taxon>Portunoidea</taxon>
        <taxon>Portunidae</taxon>
        <taxon>Portuninae</taxon>
        <taxon>Portunus</taxon>
    </lineage>
</organism>